<comment type="function">
    <text evidence="8">Catalyzes the hydrolysis of complex carboxylic polyesters found in the cell wall of plants. Degrades cutin, a macromolecule that forms the structure of the plant cuticle.</text>
</comment>
<evidence type="ECO:0000256" key="7">
    <source>
        <dbReference type="ARBA" id="ARBA00023157"/>
    </source>
</evidence>
<dbReference type="SUPFAM" id="SSF53474">
    <property type="entry name" value="alpha/beta-Hydrolases"/>
    <property type="match status" value="1"/>
</dbReference>
<evidence type="ECO:0000313" key="9">
    <source>
        <dbReference type="EMBL" id="OEU96129.1"/>
    </source>
</evidence>
<dbReference type="AlphaFoldDB" id="A0A1E7JWT9"/>
<keyword evidence="5 8" id="KW-0732">Signal</keyword>
<dbReference type="RefSeq" id="WP_070198527.1">
    <property type="nucleotide sequence ID" value="NZ_LJGU01000148.1"/>
</dbReference>
<dbReference type="PROSITE" id="PS00155">
    <property type="entry name" value="CUTINASE_1"/>
    <property type="match status" value="1"/>
</dbReference>
<dbReference type="OrthoDB" id="3661975at2"/>
<keyword evidence="4 8" id="KW-0964">Secreted</keyword>
<dbReference type="Gene3D" id="3.40.50.1820">
    <property type="entry name" value="alpha/beta hydrolase"/>
    <property type="match status" value="1"/>
</dbReference>
<dbReference type="EMBL" id="LJGU01000148">
    <property type="protein sequence ID" value="OEU96129.1"/>
    <property type="molecule type" value="Genomic_DNA"/>
</dbReference>
<dbReference type="PATRIC" id="fig|1075402.3.peg.728"/>
<name>A0A1E7JWT9_9ACTN</name>
<comment type="similarity">
    <text evidence="2 8">Belongs to the cutinase family.</text>
</comment>
<dbReference type="InterPro" id="IPR000675">
    <property type="entry name" value="Cutinase/axe"/>
</dbReference>
<reference evidence="9 10" key="1">
    <citation type="journal article" date="2016" name="Front. Microbiol.">
        <title>Comparative Genomics Analysis of Streptomyces Species Reveals Their Adaptation to the Marine Environment and Their Diversity at the Genomic Level.</title>
        <authorList>
            <person name="Tian X."/>
            <person name="Zhang Z."/>
            <person name="Yang T."/>
            <person name="Chen M."/>
            <person name="Li J."/>
            <person name="Chen F."/>
            <person name="Yang J."/>
            <person name="Li W."/>
            <person name="Zhang B."/>
            <person name="Zhang Z."/>
            <person name="Wu J."/>
            <person name="Zhang C."/>
            <person name="Long L."/>
            <person name="Xiao J."/>
        </authorList>
    </citation>
    <scope>NUCLEOTIDE SEQUENCE [LARGE SCALE GENOMIC DNA]</scope>
    <source>
        <strain evidence="9 10">SCSIO 02100</strain>
    </source>
</reference>
<dbReference type="Proteomes" id="UP000176101">
    <property type="component" value="Unassembled WGS sequence"/>
</dbReference>
<comment type="caution">
    <text evidence="9">The sequence shown here is derived from an EMBL/GenBank/DDBJ whole genome shotgun (WGS) entry which is preliminary data.</text>
</comment>
<proteinExistence type="inferred from homology"/>
<evidence type="ECO:0000256" key="2">
    <source>
        <dbReference type="ARBA" id="ARBA00007534"/>
    </source>
</evidence>
<accession>A0A1E7JWT9</accession>
<feature type="signal peptide" evidence="8">
    <location>
        <begin position="1"/>
        <end position="27"/>
    </location>
</feature>
<evidence type="ECO:0000256" key="3">
    <source>
        <dbReference type="ARBA" id="ARBA00022487"/>
    </source>
</evidence>
<protein>
    <recommendedName>
        <fullName evidence="8">Cutinase</fullName>
        <ecNumber evidence="8">3.1.1.-</ecNumber>
    </recommendedName>
</protein>
<keyword evidence="6 8" id="KW-0378">Hydrolase</keyword>
<evidence type="ECO:0000256" key="4">
    <source>
        <dbReference type="ARBA" id="ARBA00022525"/>
    </source>
</evidence>
<comment type="subcellular location">
    <subcellularLocation>
        <location evidence="1 8">Secreted</location>
    </subcellularLocation>
</comment>
<dbReference type="SMART" id="SM01110">
    <property type="entry name" value="Cutinase"/>
    <property type="match status" value="1"/>
</dbReference>
<dbReference type="InterPro" id="IPR029058">
    <property type="entry name" value="AB_hydrolase_fold"/>
</dbReference>
<dbReference type="PANTHER" id="PTHR33630">
    <property type="entry name" value="CUTINASE RV1984C-RELATED-RELATED"/>
    <property type="match status" value="1"/>
</dbReference>
<evidence type="ECO:0000256" key="6">
    <source>
        <dbReference type="ARBA" id="ARBA00022801"/>
    </source>
</evidence>
<evidence type="ECO:0000256" key="1">
    <source>
        <dbReference type="ARBA" id="ARBA00004613"/>
    </source>
</evidence>
<evidence type="ECO:0000256" key="8">
    <source>
        <dbReference type="RuleBase" id="RU361263"/>
    </source>
</evidence>
<dbReference type="Pfam" id="PF01083">
    <property type="entry name" value="Cutinase"/>
    <property type="match status" value="1"/>
</dbReference>
<dbReference type="PANTHER" id="PTHR33630:SF9">
    <property type="entry name" value="CUTINASE 4"/>
    <property type="match status" value="1"/>
</dbReference>
<evidence type="ECO:0000313" key="10">
    <source>
        <dbReference type="Proteomes" id="UP000176101"/>
    </source>
</evidence>
<evidence type="ECO:0000256" key="5">
    <source>
        <dbReference type="ARBA" id="ARBA00022729"/>
    </source>
</evidence>
<feature type="chain" id="PRO_5042317262" description="Cutinase" evidence="8">
    <location>
        <begin position="28"/>
        <end position="308"/>
    </location>
</feature>
<dbReference type="STRING" id="1075402.AN216_22605"/>
<keyword evidence="7" id="KW-1015">Disulfide bond</keyword>
<dbReference type="InterPro" id="IPR043580">
    <property type="entry name" value="CUTINASE_1"/>
</dbReference>
<organism evidence="9 10">
    <name type="scientific">Streptomyces oceani</name>
    <dbReference type="NCBI Taxonomy" id="1075402"/>
    <lineage>
        <taxon>Bacteria</taxon>
        <taxon>Bacillati</taxon>
        <taxon>Actinomycetota</taxon>
        <taxon>Actinomycetes</taxon>
        <taxon>Kitasatosporales</taxon>
        <taxon>Streptomycetaceae</taxon>
        <taxon>Streptomyces</taxon>
    </lineage>
</organism>
<sequence>MHKKKGILAGFAILPVAGLITTGVATADQPDSAQAAGCADKMIFEVGGHRDGDATVYDKSNAALPAGVDFTKIHYSAEIAPFPGDTKSLDDSVAEGLQKLDKEVRDFHAACPSSQITISGYSQGAIVAGDQLARLSQENSVPHDQINGVLYGDPRRPGGEGPGGIEGNLPTIIPGLTMKGERGFGDLKVQEICNKNDGICFSENPITNLLGFANGVVGYFSGDHAYDINPNSENGGGDRVIDQPPRVPHGPPLPIPAKTPYEQFNGDLPTAQKEMTKIREGLLAKLPAELRDRLNEFPWLSVPGGSGA</sequence>
<gene>
    <name evidence="9" type="ORF">AN216_22605</name>
</gene>
<dbReference type="EC" id="3.1.1.-" evidence="8"/>
<dbReference type="GO" id="GO:0005576">
    <property type="term" value="C:extracellular region"/>
    <property type="evidence" value="ECO:0007669"/>
    <property type="project" value="UniProtKB-SubCell"/>
</dbReference>
<keyword evidence="10" id="KW-1185">Reference proteome</keyword>
<keyword evidence="3 8" id="KW-0719">Serine esterase</keyword>
<dbReference type="GO" id="GO:0052689">
    <property type="term" value="F:carboxylic ester hydrolase activity"/>
    <property type="evidence" value="ECO:0007669"/>
    <property type="project" value="UniProtKB-KW"/>
</dbReference>